<keyword evidence="2" id="KW-1185">Reference proteome</keyword>
<protein>
    <submittedName>
        <fullName evidence="1">Uncharacterized protein</fullName>
    </submittedName>
</protein>
<gene>
    <name evidence="1" type="ORF">TCEL_02193</name>
</gene>
<dbReference type="Gene3D" id="3.20.20.80">
    <property type="entry name" value="Glycosidases"/>
    <property type="match status" value="1"/>
</dbReference>
<proteinExistence type="predicted"/>
<sequence length="41" mass="4538">MFMAYDEHYQTSTVAGSVGSLPWVEQGIKEILANCCFGVRV</sequence>
<dbReference type="HOGENOM" id="CLU_3277944_0_0_9"/>
<dbReference type="Proteomes" id="UP000014923">
    <property type="component" value="Unassembled WGS sequence"/>
</dbReference>
<evidence type="ECO:0000313" key="1">
    <source>
        <dbReference type="EMBL" id="CDF59125.1"/>
    </source>
</evidence>
<evidence type="ECO:0000313" key="2">
    <source>
        <dbReference type="Proteomes" id="UP000014923"/>
    </source>
</evidence>
<reference evidence="1" key="1">
    <citation type="submission" date="2013-03" db="EMBL/GenBank/DDBJ databases">
        <title>Draft genome sequence of the hydrogen-ethanol-producing anaerobic alkalithermophilic Caloramator celere.</title>
        <authorList>
            <person name="Ciranna A."/>
            <person name="Larjo A."/>
            <person name="Kivisto A."/>
            <person name="Santala V."/>
            <person name="Roos C."/>
            <person name="Karp M."/>
        </authorList>
    </citation>
    <scope>NUCLEOTIDE SEQUENCE [LARGE SCALE GENOMIC DNA]</scope>
    <source>
        <strain evidence="1">DSM 8682</strain>
    </source>
</reference>
<organism evidence="1 2">
    <name type="scientific">Thermobrachium celere DSM 8682</name>
    <dbReference type="NCBI Taxonomy" id="941824"/>
    <lineage>
        <taxon>Bacteria</taxon>
        <taxon>Bacillati</taxon>
        <taxon>Bacillota</taxon>
        <taxon>Clostridia</taxon>
        <taxon>Eubacteriales</taxon>
        <taxon>Clostridiaceae</taxon>
        <taxon>Thermobrachium</taxon>
    </lineage>
</organism>
<name>R7RUP0_9CLOT</name>
<accession>R7RUP0</accession>
<dbReference type="AlphaFoldDB" id="R7RUP0"/>
<dbReference type="EMBL" id="CAVN010000133">
    <property type="protein sequence ID" value="CDF59125.1"/>
    <property type="molecule type" value="Genomic_DNA"/>
</dbReference>
<comment type="caution">
    <text evidence="1">The sequence shown here is derived from an EMBL/GenBank/DDBJ whole genome shotgun (WGS) entry which is preliminary data.</text>
</comment>